<keyword evidence="1" id="KW-0175">Coiled coil</keyword>
<feature type="coiled-coil region" evidence="1">
    <location>
        <begin position="54"/>
        <end position="196"/>
    </location>
</feature>
<name>A0A8D9BQ68_9HEMI</name>
<sequence length="1167" mass="137195">MMSRLTSLKAQTKKIKISLQKFKNEKYIILKPEIYKIEEEYKNDKLENITAQLCENWMDALEDLEQLKEKYEIAETSLQELDAEKTGLKAQISNYDDRIKTLIEENNEQLQDMDKELKENKDTVCMLNNKINKLEKQIITNSNQENELNKKIAYLQKMNSEKYEILTKMKDETEKYKTMNAEVIEENKNLKILMEKMAKIIETEKNSTPKNQVTLELDDSNIMESSLDFTKNGNNLTLANTFNLTNSLMEITLQDELNQDRQHQKEKAQQLWKETKPNKNPSLTSSPNNISTTPEKIQENPKTASEEQPNEETFSISPIKHITEQTEGETSNGHHQSYNMQDLNTTVINLTESKFTENNTTTTSTTTTNTTTQNSILDNSDNTINTSILLNYSTETESELSFVSATNEKNDEEGTLEGRNGEEGEEQDDKQPNKGNEETLDDKQNLQKDMEKEGTKREHDSKNIKGKEHEKPEKTMTINKQEDKDKQDDNKNKPINTTEKDGIAESHNPLEHVAADTNEDLKTQLNRTQIPVQLNQYKDEDNNNEKSVRTTGEPNGEVDTNKNTENLLSPEISVYIPKNLKISPTISKYKNHNIRVQTMTKFEYEITLKLEEVLYDIKVNKEKINGLEKFTQCKNEQQKNRKTQIHIKEDNDDILGILCDEILLCKETLSSFGNQIHELEILTQENRRKLESHMKTIPMTQTLEEKQNYNIGTYKSTHLEQGKNMSETEKRNNKVREPESKENHTGNRNKEDRRSKTQPKKVCYFYGDSHLRYLRNILDKKEDFTNQYKVHIQINPGQGIEYIYNQINTDSTKQQLQSNNVLVISAGTNDLYKTKFQNIKNILEKISTLEQRIILITIPPQKDPYVNEDIMKLNNKIQNLVNDIPNIETLNINQFVKPKHLALDGIHLSRRAKEWLCDRIVDKIQTSTTTNQYEQETTTDNTEPREHHYHRADNERQQWHQQKNQQQQHQLQQPRQQQQNQQQQQKQQQQHEQQLQRRQLQEQQQGQQQHQQEHKTQQKKRKEQDYHQEDTMQKETRHKHNEGQEKELYIEEQHPYQKWREQDHIKGKKQWKELTGNIQKRNGTDGTWGKTTHAHHGIWENGTYKPYDTEPNKENVNTGRLENEKYNYVNRNIKSTENICSQCKTNNKTYDLHFPNFHMKHKSFHPI</sequence>
<feature type="region of interest" description="Disordered" evidence="2">
    <location>
        <begin position="355"/>
        <end position="380"/>
    </location>
</feature>
<feature type="region of interest" description="Disordered" evidence="2">
    <location>
        <begin position="399"/>
        <end position="507"/>
    </location>
</feature>
<feature type="compositionally biased region" description="Basic and acidic residues" evidence="2">
    <location>
        <begin position="942"/>
        <end position="958"/>
    </location>
</feature>
<proteinExistence type="predicted"/>
<feature type="compositionally biased region" description="Basic and acidic residues" evidence="2">
    <location>
        <begin position="537"/>
        <end position="548"/>
    </location>
</feature>
<organism evidence="3">
    <name type="scientific">Cacopsylla melanoneura</name>
    <dbReference type="NCBI Taxonomy" id="428564"/>
    <lineage>
        <taxon>Eukaryota</taxon>
        <taxon>Metazoa</taxon>
        <taxon>Ecdysozoa</taxon>
        <taxon>Arthropoda</taxon>
        <taxon>Hexapoda</taxon>
        <taxon>Insecta</taxon>
        <taxon>Pterygota</taxon>
        <taxon>Neoptera</taxon>
        <taxon>Paraneoptera</taxon>
        <taxon>Hemiptera</taxon>
        <taxon>Sternorrhyncha</taxon>
        <taxon>Psylloidea</taxon>
        <taxon>Psyllidae</taxon>
        <taxon>Psyllinae</taxon>
        <taxon>Cacopsylla</taxon>
    </lineage>
</organism>
<dbReference type="AlphaFoldDB" id="A0A8D9BQ68"/>
<feature type="region of interest" description="Disordered" evidence="2">
    <location>
        <begin position="716"/>
        <end position="757"/>
    </location>
</feature>
<reference evidence="3" key="1">
    <citation type="submission" date="2021-05" db="EMBL/GenBank/DDBJ databases">
        <authorList>
            <person name="Alioto T."/>
            <person name="Alioto T."/>
            <person name="Gomez Garrido J."/>
        </authorList>
    </citation>
    <scope>NUCLEOTIDE SEQUENCE</scope>
</reference>
<protein>
    <submittedName>
        <fullName evidence="3">Uncharacterized protein</fullName>
    </submittedName>
</protein>
<dbReference type="PANTHER" id="PTHR24258:SF116">
    <property type="entry name" value="FI16631P1-RELATED"/>
    <property type="match status" value="1"/>
</dbReference>
<feature type="region of interest" description="Disordered" evidence="2">
    <location>
        <begin position="258"/>
        <end position="318"/>
    </location>
</feature>
<dbReference type="SUPFAM" id="SSF52266">
    <property type="entry name" value="SGNH hydrolase"/>
    <property type="match status" value="1"/>
</dbReference>
<dbReference type="Gene3D" id="3.40.50.1110">
    <property type="entry name" value="SGNH hydrolase"/>
    <property type="match status" value="1"/>
</dbReference>
<feature type="region of interest" description="Disordered" evidence="2">
    <location>
        <begin position="531"/>
        <end position="563"/>
    </location>
</feature>
<feature type="compositionally biased region" description="Low complexity" evidence="2">
    <location>
        <begin position="356"/>
        <end position="372"/>
    </location>
</feature>
<feature type="compositionally biased region" description="Basic and acidic residues" evidence="2">
    <location>
        <begin position="429"/>
        <end position="507"/>
    </location>
</feature>
<feature type="compositionally biased region" description="Low complexity" evidence="2">
    <location>
        <begin position="928"/>
        <end position="941"/>
    </location>
</feature>
<feature type="compositionally biased region" description="Basic and acidic residues" evidence="2">
    <location>
        <begin position="258"/>
        <end position="277"/>
    </location>
</feature>
<feature type="region of interest" description="Disordered" evidence="2">
    <location>
        <begin position="928"/>
        <end position="1048"/>
    </location>
</feature>
<feature type="compositionally biased region" description="Polar residues" evidence="2">
    <location>
        <begin position="278"/>
        <end position="316"/>
    </location>
</feature>
<evidence type="ECO:0000256" key="1">
    <source>
        <dbReference type="SAM" id="Coils"/>
    </source>
</evidence>
<feature type="compositionally biased region" description="Low complexity" evidence="2">
    <location>
        <begin position="959"/>
        <end position="1010"/>
    </location>
</feature>
<evidence type="ECO:0000313" key="3">
    <source>
        <dbReference type="EMBL" id="CAG6785496.1"/>
    </source>
</evidence>
<evidence type="ECO:0000256" key="2">
    <source>
        <dbReference type="SAM" id="MobiDB-lite"/>
    </source>
</evidence>
<dbReference type="EMBL" id="HBUF01644085">
    <property type="protein sequence ID" value="CAG6785496.1"/>
    <property type="molecule type" value="Transcribed_RNA"/>
</dbReference>
<feature type="compositionally biased region" description="Basic and acidic residues" evidence="2">
    <location>
        <begin position="1011"/>
        <end position="1048"/>
    </location>
</feature>
<accession>A0A8D9BQ68</accession>
<dbReference type="PANTHER" id="PTHR24258">
    <property type="entry name" value="SERINE PROTEASE-RELATED"/>
    <property type="match status" value="1"/>
</dbReference>
<feature type="compositionally biased region" description="Basic and acidic residues" evidence="2">
    <location>
        <begin position="717"/>
        <end position="755"/>
    </location>
</feature>
<dbReference type="InterPro" id="IPR036514">
    <property type="entry name" value="SGNH_hydro_sf"/>
</dbReference>